<evidence type="ECO:0000313" key="1">
    <source>
        <dbReference type="EMBL" id="RZT66770.1"/>
    </source>
</evidence>
<keyword evidence="2" id="KW-1185">Reference proteome</keyword>
<comment type="caution">
    <text evidence="1">The sequence shown here is derived from an EMBL/GenBank/DDBJ whole genome shotgun (WGS) entry which is preliminary data.</text>
</comment>
<accession>A0A4Q7U259</accession>
<protein>
    <submittedName>
        <fullName evidence="1">Uncharacterized protein</fullName>
    </submittedName>
</protein>
<dbReference type="Proteomes" id="UP000291832">
    <property type="component" value="Unassembled WGS sequence"/>
</dbReference>
<reference evidence="1 2" key="1">
    <citation type="journal article" date="2015" name="Stand. Genomic Sci.">
        <title>Genomic Encyclopedia of Bacterial and Archaeal Type Strains, Phase III: the genomes of soil and plant-associated and newly described type strains.</title>
        <authorList>
            <person name="Whitman W.B."/>
            <person name="Woyke T."/>
            <person name="Klenk H.P."/>
            <person name="Zhou Y."/>
            <person name="Lilburn T.G."/>
            <person name="Beck B.J."/>
            <person name="De Vos P."/>
            <person name="Vandamme P."/>
            <person name="Eisen J.A."/>
            <person name="Garrity G."/>
            <person name="Hugenholtz P."/>
            <person name="Kyrpides N.C."/>
        </authorList>
    </citation>
    <scope>NUCLEOTIDE SEQUENCE [LARGE SCALE GENOMIC DNA]</scope>
    <source>
        <strain evidence="1 2">RF6</strain>
    </source>
</reference>
<dbReference type="EMBL" id="SHKI01000003">
    <property type="protein sequence ID" value="RZT66770.1"/>
    <property type="molecule type" value="Genomic_DNA"/>
</dbReference>
<name>A0A4Q7U259_9MICO</name>
<organism evidence="1 2">
    <name type="scientific">Leucobacter luti</name>
    <dbReference type="NCBI Taxonomy" id="340320"/>
    <lineage>
        <taxon>Bacteria</taxon>
        <taxon>Bacillati</taxon>
        <taxon>Actinomycetota</taxon>
        <taxon>Actinomycetes</taxon>
        <taxon>Micrococcales</taxon>
        <taxon>Microbacteriaceae</taxon>
        <taxon>Leucobacter</taxon>
    </lineage>
</organism>
<dbReference type="AlphaFoldDB" id="A0A4Q7U259"/>
<evidence type="ECO:0000313" key="2">
    <source>
        <dbReference type="Proteomes" id="UP000291832"/>
    </source>
</evidence>
<sequence>MNRPAMTAAQIGEVVALAAAGDQYMTAERMTSERVQLWMYAILTEAPEMTFDQAQCSIGHYYARVGRSMQIGDLISTWEQLAGKAQAPVELARDVRMARRFGLVPRDWHESKQLPSEVVARLDAWRADQSAEREQLNREIAAAEDGKRLRLDVGRRV</sequence>
<gene>
    <name evidence="1" type="ORF">EV139_0897</name>
</gene>
<dbReference type="RefSeq" id="WP_130453118.1">
    <property type="nucleotide sequence ID" value="NZ_QYAG01000001.1"/>
</dbReference>
<proteinExistence type="predicted"/>